<dbReference type="PROSITE" id="PS50850">
    <property type="entry name" value="MFS"/>
    <property type="match status" value="1"/>
</dbReference>
<keyword evidence="10" id="KW-1185">Reference proteome</keyword>
<evidence type="ECO:0000256" key="7">
    <source>
        <dbReference type="SAM" id="Phobius"/>
    </source>
</evidence>
<dbReference type="InterPro" id="IPR050171">
    <property type="entry name" value="MFS_Transporters"/>
</dbReference>
<gene>
    <name evidence="9" type="ORF">RGD00_19835</name>
</gene>
<evidence type="ECO:0000259" key="8">
    <source>
        <dbReference type="PROSITE" id="PS50850"/>
    </source>
</evidence>
<comment type="caution">
    <text evidence="9">The sequence shown here is derived from an EMBL/GenBank/DDBJ whole genome shotgun (WGS) entry which is preliminary data.</text>
</comment>
<feature type="domain" description="Major facilitator superfamily (MFS) profile" evidence="8">
    <location>
        <begin position="1"/>
        <end position="380"/>
    </location>
</feature>
<feature type="transmembrane region" description="Helical" evidence="7">
    <location>
        <begin position="331"/>
        <end position="353"/>
    </location>
</feature>
<dbReference type="InterPro" id="IPR020846">
    <property type="entry name" value="MFS_dom"/>
</dbReference>
<keyword evidence="2" id="KW-0813">Transport</keyword>
<feature type="transmembrane region" description="Helical" evidence="7">
    <location>
        <begin position="93"/>
        <end position="115"/>
    </location>
</feature>
<feature type="transmembrane region" description="Helical" evidence="7">
    <location>
        <begin position="36"/>
        <end position="57"/>
    </location>
</feature>
<keyword evidence="5 7" id="KW-1133">Transmembrane helix</keyword>
<dbReference type="PANTHER" id="PTHR23517">
    <property type="entry name" value="RESISTANCE PROTEIN MDTM, PUTATIVE-RELATED-RELATED"/>
    <property type="match status" value="1"/>
</dbReference>
<feature type="transmembrane region" description="Helical" evidence="7">
    <location>
        <begin position="157"/>
        <end position="175"/>
    </location>
</feature>
<dbReference type="Pfam" id="PF07690">
    <property type="entry name" value="MFS_1"/>
    <property type="match status" value="1"/>
</dbReference>
<name>A0ABU1FDB0_9RHOB</name>
<dbReference type="RefSeq" id="WP_310459008.1">
    <property type="nucleotide sequence ID" value="NZ_JAVKPH010000036.1"/>
</dbReference>
<feature type="transmembrane region" description="Helical" evidence="7">
    <location>
        <begin position="265"/>
        <end position="288"/>
    </location>
</feature>
<evidence type="ECO:0000256" key="6">
    <source>
        <dbReference type="ARBA" id="ARBA00023136"/>
    </source>
</evidence>
<proteinExistence type="predicted"/>
<accession>A0ABU1FDB0</accession>
<feature type="transmembrane region" description="Helical" evidence="7">
    <location>
        <begin position="359"/>
        <end position="377"/>
    </location>
</feature>
<keyword evidence="6 7" id="KW-0472">Membrane</keyword>
<keyword evidence="3" id="KW-1003">Cell membrane</keyword>
<evidence type="ECO:0000256" key="3">
    <source>
        <dbReference type="ARBA" id="ARBA00022475"/>
    </source>
</evidence>
<dbReference type="InterPro" id="IPR011701">
    <property type="entry name" value="MFS"/>
</dbReference>
<dbReference type="PANTHER" id="PTHR23517:SF3">
    <property type="entry name" value="INTEGRAL MEMBRANE TRANSPORT PROTEIN"/>
    <property type="match status" value="1"/>
</dbReference>
<dbReference type="InterPro" id="IPR036259">
    <property type="entry name" value="MFS_trans_sf"/>
</dbReference>
<feature type="transmembrane region" description="Helical" evidence="7">
    <location>
        <begin position="127"/>
        <end position="145"/>
    </location>
</feature>
<feature type="transmembrane region" description="Helical" evidence="7">
    <location>
        <begin position="69"/>
        <end position="87"/>
    </location>
</feature>
<reference evidence="9 10" key="1">
    <citation type="submission" date="2023-09" db="EMBL/GenBank/DDBJ databases">
        <title>Xinfangfangia sedmenti sp. nov., isolated the sedment.</title>
        <authorList>
            <person name="Xu L."/>
        </authorList>
    </citation>
    <scope>NUCLEOTIDE SEQUENCE [LARGE SCALE GENOMIC DNA]</scope>
    <source>
        <strain evidence="9 10">LG-4</strain>
    </source>
</reference>
<keyword evidence="4 7" id="KW-0812">Transmembrane</keyword>
<evidence type="ECO:0000256" key="2">
    <source>
        <dbReference type="ARBA" id="ARBA00022448"/>
    </source>
</evidence>
<feature type="transmembrane region" description="Helical" evidence="7">
    <location>
        <begin position="232"/>
        <end position="253"/>
    </location>
</feature>
<dbReference type="Gene3D" id="1.20.1250.20">
    <property type="entry name" value="MFS general substrate transporter like domains"/>
    <property type="match status" value="1"/>
</dbReference>
<evidence type="ECO:0000313" key="10">
    <source>
        <dbReference type="Proteomes" id="UP001247754"/>
    </source>
</evidence>
<evidence type="ECO:0000256" key="5">
    <source>
        <dbReference type="ARBA" id="ARBA00022989"/>
    </source>
</evidence>
<organism evidence="9 10">
    <name type="scientific">Ruixingdingia sedimenti</name>
    <dbReference type="NCBI Taxonomy" id="3073604"/>
    <lineage>
        <taxon>Bacteria</taxon>
        <taxon>Pseudomonadati</taxon>
        <taxon>Pseudomonadota</taxon>
        <taxon>Alphaproteobacteria</taxon>
        <taxon>Rhodobacterales</taxon>
        <taxon>Paracoccaceae</taxon>
        <taxon>Ruixingdingia</taxon>
    </lineage>
</organism>
<dbReference type="EMBL" id="JAVKPH010000036">
    <property type="protein sequence ID" value="MDR5654867.1"/>
    <property type="molecule type" value="Genomic_DNA"/>
</dbReference>
<dbReference type="SUPFAM" id="SSF103473">
    <property type="entry name" value="MFS general substrate transporter"/>
    <property type="match status" value="1"/>
</dbReference>
<dbReference type="Proteomes" id="UP001247754">
    <property type="component" value="Unassembled WGS sequence"/>
</dbReference>
<sequence>MALLIHTILIAGSNNAPLAAARLVLPMIALTMGAGAQLVGILAALFSAAPIFFNVAVGRWADRSGTFGPILFSALLIVGASALFLLAPSVPVLLVVACMIGGGAMFSHVVAIRAVSECGAPSDRMRNLGVLVVFYSLFQFIGPIAAGSALEYYGTHAALWTIGGFGVVSVGMIALRLHNFTRTPKGGAEPPAPGRTAELLRLPDLRRWVVVSSLFSAVMTILPFILSLHALATGISAAQAGLLLGAYSIGSLISRASIGIATRLFRAPVILIGALLSGGAIYAALPFIHAFQPLAVLCLVLGLALGIGVPIALSLIYAAAPPDRVNESVGLTMALTNFLQTSVPLALGVLASSLGVGPMAWTLTAAMLAVAVLVWGGRKR</sequence>
<evidence type="ECO:0000256" key="1">
    <source>
        <dbReference type="ARBA" id="ARBA00004651"/>
    </source>
</evidence>
<feature type="transmembrane region" description="Helical" evidence="7">
    <location>
        <begin position="294"/>
        <end position="319"/>
    </location>
</feature>
<protein>
    <submittedName>
        <fullName evidence="9">MFS transporter</fullName>
    </submittedName>
</protein>
<feature type="transmembrane region" description="Helical" evidence="7">
    <location>
        <begin position="208"/>
        <end position="226"/>
    </location>
</feature>
<comment type="subcellular location">
    <subcellularLocation>
        <location evidence="1">Cell membrane</location>
        <topology evidence="1">Multi-pass membrane protein</topology>
    </subcellularLocation>
</comment>
<evidence type="ECO:0000256" key="4">
    <source>
        <dbReference type="ARBA" id="ARBA00022692"/>
    </source>
</evidence>
<evidence type="ECO:0000313" key="9">
    <source>
        <dbReference type="EMBL" id="MDR5654867.1"/>
    </source>
</evidence>